<sequence>MGARFRVGERAVVPADPVTRPGARGPMGAGAQHGPIGPGSEAMVESRGLAKSHPSPTGR</sequence>
<feature type="compositionally biased region" description="Low complexity" evidence="1">
    <location>
        <begin position="20"/>
        <end position="30"/>
    </location>
</feature>
<evidence type="ECO:0000313" key="2">
    <source>
        <dbReference type="EMBL" id="ERK53766.1"/>
    </source>
</evidence>
<dbReference type="AlphaFoldDB" id="U2QBG8"/>
<accession>U2QBG8</accession>
<gene>
    <name evidence="2" type="ORF">HMPREF0682_1570</name>
</gene>
<keyword evidence="3" id="KW-1185">Reference proteome</keyword>
<organism evidence="2 3">
    <name type="scientific">Propionibacterium acidifaciens F0233</name>
    <dbReference type="NCBI Taxonomy" id="553198"/>
    <lineage>
        <taxon>Bacteria</taxon>
        <taxon>Bacillati</taxon>
        <taxon>Actinomycetota</taxon>
        <taxon>Actinomycetes</taxon>
        <taxon>Propionibacteriales</taxon>
        <taxon>Propionibacteriaceae</taxon>
        <taxon>Propionibacterium</taxon>
    </lineage>
</organism>
<comment type="caution">
    <text evidence="2">The sequence shown here is derived from an EMBL/GenBank/DDBJ whole genome shotgun (WGS) entry which is preliminary data.</text>
</comment>
<protein>
    <submittedName>
        <fullName evidence="2">Uncharacterized protein</fullName>
    </submittedName>
</protein>
<proteinExistence type="predicted"/>
<reference evidence="2" key="1">
    <citation type="submission" date="2013-08" db="EMBL/GenBank/DDBJ databases">
        <authorList>
            <person name="Durkin A.S."/>
            <person name="Haft D.R."/>
            <person name="McCorrison J."/>
            <person name="Torralba M."/>
            <person name="Gillis M."/>
            <person name="Haft D.H."/>
            <person name="Methe B."/>
            <person name="Sutton G."/>
            <person name="Nelson K.E."/>
        </authorList>
    </citation>
    <scope>NUCLEOTIDE SEQUENCE [LARGE SCALE GENOMIC DNA]</scope>
    <source>
        <strain evidence="2">F0233</strain>
    </source>
</reference>
<dbReference type="EMBL" id="ACVN02000228">
    <property type="protein sequence ID" value="ERK53766.1"/>
    <property type="molecule type" value="Genomic_DNA"/>
</dbReference>
<dbReference type="Proteomes" id="UP000017052">
    <property type="component" value="Unassembled WGS sequence"/>
</dbReference>
<evidence type="ECO:0000313" key="3">
    <source>
        <dbReference type="Proteomes" id="UP000017052"/>
    </source>
</evidence>
<evidence type="ECO:0000256" key="1">
    <source>
        <dbReference type="SAM" id="MobiDB-lite"/>
    </source>
</evidence>
<feature type="region of interest" description="Disordered" evidence="1">
    <location>
        <begin position="1"/>
        <end position="59"/>
    </location>
</feature>
<name>U2QBG8_9ACTN</name>